<organism evidence="1 2">
    <name type="scientific">Linum trigynum</name>
    <dbReference type="NCBI Taxonomy" id="586398"/>
    <lineage>
        <taxon>Eukaryota</taxon>
        <taxon>Viridiplantae</taxon>
        <taxon>Streptophyta</taxon>
        <taxon>Embryophyta</taxon>
        <taxon>Tracheophyta</taxon>
        <taxon>Spermatophyta</taxon>
        <taxon>Magnoliopsida</taxon>
        <taxon>eudicotyledons</taxon>
        <taxon>Gunneridae</taxon>
        <taxon>Pentapetalae</taxon>
        <taxon>rosids</taxon>
        <taxon>fabids</taxon>
        <taxon>Malpighiales</taxon>
        <taxon>Linaceae</taxon>
        <taxon>Linum</taxon>
    </lineage>
</organism>
<gene>
    <name evidence="1" type="ORF">LTRI10_LOCUS12416</name>
</gene>
<dbReference type="EMBL" id="OZ034815">
    <property type="protein sequence ID" value="CAL1370221.1"/>
    <property type="molecule type" value="Genomic_DNA"/>
</dbReference>
<name>A0AAV2D8T0_9ROSI</name>
<dbReference type="Proteomes" id="UP001497516">
    <property type="component" value="Chromosome 2"/>
</dbReference>
<sequence>MAKSQTPLSMEVRLDPRYDAIKDAIGKITQFLSLSLEEAVDPPKPNELELAFTVLRGMGDSKIFPGLGLEETTTAKRSQQLAQKYMKCAHDALELEKNSAERGTTLQSIRAHLVANTTRFKDLSCQYEAPSHQCATREEEILSDKFKIAAMKAVLNKLEKDVHAKKEELVEDVSQRTTIQASITALTVETQ</sequence>
<accession>A0AAV2D8T0</accession>
<dbReference type="AlphaFoldDB" id="A0AAV2D8T0"/>
<evidence type="ECO:0000313" key="2">
    <source>
        <dbReference type="Proteomes" id="UP001497516"/>
    </source>
</evidence>
<protein>
    <submittedName>
        <fullName evidence="1">Uncharacterized protein</fullName>
    </submittedName>
</protein>
<proteinExistence type="predicted"/>
<evidence type="ECO:0000313" key="1">
    <source>
        <dbReference type="EMBL" id="CAL1370221.1"/>
    </source>
</evidence>
<reference evidence="1 2" key="1">
    <citation type="submission" date="2024-04" db="EMBL/GenBank/DDBJ databases">
        <authorList>
            <person name="Fracassetti M."/>
        </authorList>
    </citation>
    <scope>NUCLEOTIDE SEQUENCE [LARGE SCALE GENOMIC DNA]</scope>
</reference>
<keyword evidence="2" id="KW-1185">Reference proteome</keyword>